<feature type="transmembrane region" description="Helical" evidence="6">
    <location>
        <begin position="245"/>
        <end position="263"/>
    </location>
</feature>
<feature type="transmembrane region" description="Helical" evidence="6">
    <location>
        <begin position="160"/>
        <end position="181"/>
    </location>
</feature>
<comment type="subcellular location">
    <subcellularLocation>
        <location evidence="1">Membrane</location>
        <topology evidence="1">Multi-pass membrane protein</topology>
    </subcellularLocation>
</comment>
<feature type="transmembrane region" description="Helical" evidence="6">
    <location>
        <begin position="81"/>
        <end position="99"/>
    </location>
</feature>
<evidence type="ECO:0000313" key="8">
    <source>
        <dbReference type="EMBL" id="CAA9270406.1"/>
    </source>
</evidence>
<dbReference type="InterPro" id="IPR052902">
    <property type="entry name" value="ABC-2_transporter"/>
</dbReference>
<dbReference type="InterPro" id="IPR000412">
    <property type="entry name" value="ABC_2_transport"/>
</dbReference>
<dbReference type="InterPro" id="IPR013525">
    <property type="entry name" value="ABC2_TM"/>
</dbReference>
<feature type="transmembrane region" description="Helical" evidence="6">
    <location>
        <begin position="120"/>
        <end position="148"/>
    </location>
</feature>
<evidence type="ECO:0000256" key="2">
    <source>
        <dbReference type="ARBA" id="ARBA00022692"/>
    </source>
</evidence>
<keyword evidence="3 6" id="KW-1133">Transmembrane helix</keyword>
<protein>
    <recommendedName>
        <fullName evidence="7">ABC-2 type transporter transmembrane domain-containing protein</fullName>
    </recommendedName>
</protein>
<feature type="transmembrane region" description="Helical" evidence="6">
    <location>
        <begin position="41"/>
        <end position="61"/>
    </location>
</feature>
<dbReference type="PIRSF" id="PIRSF006648">
    <property type="entry name" value="DrrB"/>
    <property type="match status" value="1"/>
</dbReference>
<feature type="domain" description="ABC-2 type transporter transmembrane" evidence="7">
    <location>
        <begin position="29"/>
        <end position="234"/>
    </location>
</feature>
<feature type="region of interest" description="Disordered" evidence="5">
    <location>
        <begin position="1"/>
        <end position="23"/>
    </location>
</feature>
<feature type="transmembrane region" description="Helical" evidence="6">
    <location>
        <begin position="193"/>
        <end position="215"/>
    </location>
</feature>
<dbReference type="AlphaFoldDB" id="A0A6J4J9A0"/>
<evidence type="ECO:0000256" key="1">
    <source>
        <dbReference type="ARBA" id="ARBA00004141"/>
    </source>
</evidence>
<dbReference type="EMBL" id="CADCSZ010000199">
    <property type="protein sequence ID" value="CAA9270406.1"/>
    <property type="molecule type" value="Genomic_DNA"/>
</dbReference>
<evidence type="ECO:0000256" key="6">
    <source>
        <dbReference type="SAM" id="Phobius"/>
    </source>
</evidence>
<evidence type="ECO:0000259" key="7">
    <source>
        <dbReference type="Pfam" id="PF01061"/>
    </source>
</evidence>
<evidence type="ECO:0000256" key="3">
    <source>
        <dbReference type="ARBA" id="ARBA00022989"/>
    </source>
</evidence>
<keyword evidence="4 6" id="KW-0472">Membrane</keyword>
<sequence>MSAITHASASSTPTPSTSNGPLRTTLRLTGMELRLLLREPMVAVGLVGFPLVTVLVLAGVFGQGPDPDFGGVAPSDHYLAGYVGVVLSAMGLITIPVHLASHRELGVLRRFRSSGLSAGVLVATEITLGIVLGTVAATVVLLTGAAVYGLQMPLDPIGVLGWYLAGLACFTAVGVALGSVLPSGRAANALGNLVFVPMFLLGGGGPPRAVMTAGMRTLSDLLPLSHVIGGLRQAWLGTTDDPQALWWPLVVGALAVGVALLMARRRAG</sequence>
<proteinExistence type="predicted"/>
<dbReference type="GO" id="GO:0140359">
    <property type="term" value="F:ABC-type transporter activity"/>
    <property type="evidence" value="ECO:0007669"/>
    <property type="project" value="InterPro"/>
</dbReference>
<gene>
    <name evidence="8" type="ORF">AVDCRST_MAG76-3334</name>
</gene>
<evidence type="ECO:0000256" key="4">
    <source>
        <dbReference type="ARBA" id="ARBA00023136"/>
    </source>
</evidence>
<dbReference type="PANTHER" id="PTHR43027:SF2">
    <property type="entry name" value="TRANSPORT PERMEASE PROTEIN"/>
    <property type="match status" value="1"/>
</dbReference>
<keyword evidence="2 6" id="KW-0812">Transmembrane</keyword>
<dbReference type="Pfam" id="PF01061">
    <property type="entry name" value="ABC2_membrane"/>
    <property type="match status" value="1"/>
</dbReference>
<dbReference type="PANTHER" id="PTHR43027">
    <property type="entry name" value="DOXORUBICIN RESISTANCE ABC TRANSPORTER PERMEASE PROTEIN DRRC-RELATED"/>
    <property type="match status" value="1"/>
</dbReference>
<reference evidence="8" key="1">
    <citation type="submission" date="2020-02" db="EMBL/GenBank/DDBJ databases">
        <authorList>
            <person name="Meier V. D."/>
        </authorList>
    </citation>
    <scope>NUCLEOTIDE SEQUENCE</scope>
    <source>
        <strain evidence="8">AVDCRST_MAG76</strain>
    </source>
</reference>
<accession>A0A6J4J9A0</accession>
<dbReference type="GO" id="GO:0043190">
    <property type="term" value="C:ATP-binding cassette (ABC) transporter complex"/>
    <property type="evidence" value="ECO:0007669"/>
    <property type="project" value="InterPro"/>
</dbReference>
<name>A0A6J4J9A0_9ACTN</name>
<evidence type="ECO:0000256" key="5">
    <source>
        <dbReference type="SAM" id="MobiDB-lite"/>
    </source>
</evidence>
<organism evidence="8">
    <name type="scientific">uncultured Acidimicrobiales bacterium</name>
    <dbReference type="NCBI Taxonomy" id="310071"/>
    <lineage>
        <taxon>Bacteria</taxon>
        <taxon>Bacillati</taxon>
        <taxon>Actinomycetota</taxon>
        <taxon>Acidimicrobiia</taxon>
        <taxon>Acidimicrobiales</taxon>
        <taxon>environmental samples</taxon>
    </lineage>
</organism>